<dbReference type="OrthoDB" id="5876401at2759"/>
<comment type="caution">
    <text evidence="2">The sequence shown here is derived from an EMBL/GenBank/DDBJ whole genome shotgun (WGS) entry which is preliminary data.</text>
</comment>
<name>A0A016VT10_9BILA</name>
<evidence type="ECO:0000256" key="1">
    <source>
        <dbReference type="SAM" id="MobiDB-lite"/>
    </source>
</evidence>
<feature type="region of interest" description="Disordered" evidence="1">
    <location>
        <begin position="30"/>
        <end position="79"/>
    </location>
</feature>
<feature type="compositionally biased region" description="Low complexity" evidence="1">
    <location>
        <begin position="33"/>
        <end position="45"/>
    </location>
</feature>
<dbReference type="EMBL" id="JARK01001340">
    <property type="protein sequence ID" value="EYC30724.1"/>
    <property type="molecule type" value="Genomic_DNA"/>
</dbReference>
<reference evidence="3" key="1">
    <citation type="journal article" date="2015" name="Nat. Genet.">
        <title>The genome and transcriptome of the zoonotic hookworm Ancylostoma ceylanicum identify infection-specific gene families.</title>
        <authorList>
            <person name="Schwarz E.M."/>
            <person name="Hu Y."/>
            <person name="Antoshechkin I."/>
            <person name="Miller M.M."/>
            <person name="Sternberg P.W."/>
            <person name="Aroian R.V."/>
        </authorList>
    </citation>
    <scope>NUCLEOTIDE SEQUENCE</scope>
    <source>
        <strain evidence="3">HY135</strain>
    </source>
</reference>
<dbReference type="Proteomes" id="UP000024635">
    <property type="component" value="Unassembled WGS sequence"/>
</dbReference>
<gene>
    <name evidence="2" type="primary">Acey_s0004.g1735</name>
    <name evidence="2" type="ORF">Y032_0004g1735</name>
</gene>
<protein>
    <submittedName>
        <fullName evidence="2">Uncharacterized protein</fullName>
    </submittedName>
</protein>
<evidence type="ECO:0000313" key="3">
    <source>
        <dbReference type="Proteomes" id="UP000024635"/>
    </source>
</evidence>
<sequence>MEGLLAHARYTRRSTGVGVIKVICPKIEPQPKAPKAAPDQAAGAASTNLNLTKSKMGDDGGYESCPDMTNSQLARAANT</sequence>
<feature type="compositionally biased region" description="Polar residues" evidence="1">
    <location>
        <begin position="67"/>
        <end position="79"/>
    </location>
</feature>
<keyword evidence="3" id="KW-1185">Reference proteome</keyword>
<proteinExistence type="predicted"/>
<accession>A0A016VT10</accession>
<organism evidence="2 3">
    <name type="scientific">Ancylostoma ceylanicum</name>
    <dbReference type="NCBI Taxonomy" id="53326"/>
    <lineage>
        <taxon>Eukaryota</taxon>
        <taxon>Metazoa</taxon>
        <taxon>Ecdysozoa</taxon>
        <taxon>Nematoda</taxon>
        <taxon>Chromadorea</taxon>
        <taxon>Rhabditida</taxon>
        <taxon>Rhabditina</taxon>
        <taxon>Rhabditomorpha</taxon>
        <taxon>Strongyloidea</taxon>
        <taxon>Ancylostomatidae</taxon>
        <taxon>Ancylostomatinae</taxon>
        <taxon>Ancylostoma</taxon>
    </lineage>
</organism>
<evidence type="ECO:0000313" key="2">
    <source>
        <dbReference type="EMBL" id="EYC30724.1"/>
    </source>
</evidence>
<dbReference type="AlphaFoldDB" id="A0A016VT10"/>